<feature type="disulfide bond" evidence="10">
    <location>
        <begin position="189"/>
        <end position="201"/>
    </location>
</feature>
<sequence>MKAWIFALLSWTCILCLTADAQKRCSETQFQCKNGDCVDKRRVCDSVPDCTDGSDEESCKCADDEFRCVSDGKCIPMDLRCDSILLDCDDGSDEEGCGLTCRQNEFECKLSRRCIRKDEVCNGKTDCPMKEDESNCECTSSQFKCRDGKCIPLSERCDSVLNCAAGEDERGCVDTGTISTIVTVPPKTCKFDDVPCSDGTCVSYSKQCDRVKDCPDGEDEIACAYCEADQFQCGDGECLSMKVKCDGFADCNDAADELNCGECRPSDFRCDDGACINLSRRCDGYDDCLDGGDEKDCSSTGSSLLPERCPNDKFSCRDNTCIDPRLRCNGQRDCLDGSDEEDCSTISYITVELRFRPIGHPAYTGDLDGNIEAAIFQNQLKSHCTRRVSTSLLSPPVDQLLSLELQSRPVFTEHTCGDAPLPTCRSNQFRCGDGTCIDERRKCDKTPDCADRSDENGCDLDTNSVGFGSFRHRQCDASEFKCTDGYCVAGHMRCDRLIDCLDFSDEDGCVFGLKLGLSCSTERAPGIRVTRAPVAAAAAWARIPGIDCPVYCEHSFRTADFLQGIKSLAFSDLKCLPGEFKCRTGECIMGVKKCDSMYDCSDGSDEEDCGEFKCRTGECIMGVKKCDSMYDCSDGSDEEDCGKCSWLDPSTAEICERHSQRRPEVSLPETAIYTCLIISTFNRVWLLAGRCRDDQFRCASGECLTQGVRCNGFRDCRDGSDENNCGTVCPSGEIECDGRCISENYRCDGVAQCSNGVDEIGCDVCGPDRYRCRNGQCVPASARCNGAYDCFDSSDEIDCGVQGCRLVPKPGIVYPQIGSSNLTLHHDYVCDCAEFEISCRSGGCVNATKRCNGQVDCPDRSDEDNCHCAEFEISCRSGGCVNATKRCNGQVDCPDRSDEDNCQCESNEFRCGNGQCIRADQRCNGRADCPDRADELNCPCRRDQFSCDGACFDQSFLCDGFTQCSNGFDEQGCPGDVTTCPEDEFLCDEDLCLSNRFRCDGYRHCRDGLDERNCPGNPDRCGEFQFHCGSGECVDIRKRCNGKTDCTDASDEKDCNCRPLYSSVDFPQSRDSDTGDIPPELITIVGYDCDCAPYEMKCQDNVCVNSTARCNGKRECPDGSDEAYCECDRNEFRCRSGQCVPSESRCDGRIDCADRSDEEACSINQCNENQFSCDGRCVDNRRRCDRYPDCRDGRDELGCECSSSEFECNDGTCIDGSLRCDGKTHCADGEDERSCSCGPNEFRCSASNGACIDARKKCDGVPDCPLREDETDCSSPSLTCGRDEFRCSASNGACIDYRKKCDGVPDCPLREDETDCSATSFETNLVDKMNSGVRHQMELALTIAKSVTGCLTVLCEKMKPIALDVLMIVGRTNFLVTTVCVCMLESDATPSEIVRLARMKKDARINRDLVAPMNSAVLRRAILASAKDAFAMAFLIAHCEKMSSTAPVNRRATAHNLLVPTENASTVGDAAIRDLIVQMAKTKSDVPGLADRMNSVAHLECAWTSAESVMAISIVREEKTNRIAAQSQDVVQMNSAAKTEHVLTPDGDVMEDPIVPITRTSTIVTTPSAQADKSCAMVDAWTQGIDAMVSNTAAMGSMSSTANVAVTSLGAKVGLASRSTGVAMGTTIAVPTEATSSIANVEGMSSDATTDSAFLRAYDATEGEIVLMVPMRQTARRKSLLAVCPMKGTVMKKKMFSGPDCGTGMFQCSDGSCISNRQICDGYAQCPEQEDERNCINQCNSNEFRCKRTYECVPSSSVCNGYQDCSDGTDEANCVPPGNDINLRTYPSDQTIKQDREVVFQCRDEGPNRYPVRWSRGNGLPLPPGSTDVNGRLTMPTVKLNHGGTYICEAVGAPPGASGSRVSVYLRVEELVQIIRKK</sequence>
<feature type="disulfide bond" evidence="10">
    <location>
        <begin position="582"/>
        <end position="600"/>
    </location>
</feature>
<name>A0A7R9BQE2_9CRUS</name>
<feature type="disulfide bond" evidence="10">
    <location>
        <begin position="710"/>
        <end position="725"/>
    </location>
</feature>
<feature type="disulfide bond" evidence="10">
    <location>
        <begin position="44"/>
        <end position="59"/>
    </location>
</feature>
<feature type="disulfide bond" evidence="10">
    <location>
        <begin position="747"/>
        <end position="762"/>
    </location>
</feature>
<feature type="disulfide bond" evidence="10">
    <location>
        <begin position="958"/>
        <end position="973"/>
    </location>
</feature>
<protein>
    <recommendedName>
        <fullName evidence="12">Ig-like domain-containing protein</fullName>
    </recommendedName>
</protein>
<feature type="disulfide bond" evidence="10">
    <location>
        <begin position="575"/>
        <end position="587"/>
    </location>
</feature>
<accession>A0A7R9BQE2</accession>
<keyword evidence="4 11" id="KW-0732">Signal</keyword>
<feature type="disulfide bond" evidence="10">
    <location>
        <begin position="157"/>
        <end position="172"/>
    </location>
</feature>
<feature type="disulfide bond" evidence="10">
    <location>
        <begin position="121"/>
        <end position="136"/>
    </location>
</feature>
<organism evidence="13">
    <name type="scientific">Notodromas monacha</name>
    <dbReference type="NCBI Taxonomy" id="399045"/>
    <lineage>
        <taxon>Eukaryota</taxon>
        <taxon>Metazoa</taxon>
        <taxon>Ecdysozoa</taxon>
        <taxon>Arthropoda</taxon>
        <taxon>Crustacea</taxon>
        <taxon>Oligostraca</taxon>
        <taxon>Ostracoda</taxon>
        <taxon>Podocopa</taxon>
        <taxon>Podocopida</taxon>
        <taxon>Cypridocopina</taxon>
        <taxon>Cypridoidea</taxon>
        <taxon>Cyprididae</taxon>
        <taxon>Notodromas</taxon>
    </lineage>
</organism>
<keyword evidence="9" id="KW-0325">Glycoprotein</keyword>
<dbReference type="InterPro" id="IPR023415">
    <property type="entry name" value="LDLR_class-A_CS"/>
</dbReference>
<feature type="disulfide bond" evidence="10">
    <location>
        <begin position="594"/>
        <end position="609"/>
    </location>
</feature>
<evidence type="ECO:0000256" key="11">
    <source>
        <dbReference type="SAM" id="SignalP"/>
    </source>
</evidence>
<feature type="disulfide bond" evidence="10">
    <location>
        <begin position="765"/>
        <end position="777"/>
    </location>
</feature>
<feature type="disulfide bond" evidence="10">
    <location>
        <begin position="309"/>
        <end position="321"/>
    </location>
</feature>
<dbReference type="PROSITE" id="PS01209">
    <property type="entry name" value="LDLRA_1"/>
    <property type="match status" value="9"/>
</dbReference>
<dbReference type="GO" id="GO:0016192">
    <property type="term" value="P:vesicle-mediated transport"/>
    <property type="evidence" value="ECO:0007669"/>
    <property type="project" value="UniProtKB-ARBA"/>
</dbReference>
<feature type="disulfide bond" evidence="10">
    <location>
        <begin position="138"/>
        <end position="150"/>
    </location>
</feature>
<keyword evidence="5" id="KW-0677">Repeat</keyword>
<feature type="disulfide bond" evidence="10">
    <location>
        <begin position="772"/>
        <end position="790"/>
    </location>
</feature>
<feature type="disulfide bond" evidence="10">
    <location>
        <begin position="1258"/>
        <end position="1273"/>
    </location>
</feature>
<feature type="disulfide bond" evidence="10">
    <location>
        <begin position="1040"/>
        <end position="1055"/>
    </location>
</feature>
<evidence type="ECO:0000256" key="3">
    <source>
        <dbReference type="ARBA" id="ARBA00022692"/>
    </source>
</evidence>
<feature type="disulfide bond" evidence="10">
    <location>
        <begin position="626"/>
        <end position="641"/>
    </location>
</feature>
<feature type="disulfide bond" evidence="10">
    <location>
        <begin position="1021"/>
        <end position="1033"/>
    </location>
</feature>
<feature type="signal peptide" evidence="11">
    <location>
        <begin position="1"/>
        <end position="21"/>
    </location>
</feature>
<feature type="disulfide bond" evidence="10">
    <location>
        <begin position="1028"/>
        <end position="1046"/>
    </location>
</feature>
<feature type="disulfide bond" evidence="10">
    <location>
        <begin position="494"/>
        <end position="509"/>
    </location>
</feature>
<dbReference type="InterPro" id="IPR003599">
    <property type="entry name" value="Ig_sub"/>
</dbReference>
<dbReference type="InterPro" id="IPR013783">
    <property type="entry name" value="Ig-like_fold"/>
</dbReference>
<feature type="disulfide bond" evidence="10">
    <location>
        <begin position="987"/>
        <end position="1005"/>
    </location>
</feature>
<dbReference type="GO" id="GO:0012505">
    <property type="term" value="C:endomembrane system"/>
    <property type="evidence" value="ECO:0007669"/>
    <property type="project" value="UniProtKB-SubCell"/>
</dbReference>
<feature type="domain" description="Ig-like" evidence="12">
    <location>
        <begin position="1776"/>
        <end position="1863"/>
    </location>
</feature>
<evidence type="ECO:0000313" key="14">
    <source>
        <dbReference type="Proteomes" id="UP000678499"/>
    </source>
</evidence>
<feature type="disulfide bond" evidence="10">
    <location>
        <begin position="475"/>
        <end position="487"/>
    </location>
</feature>
<feature type="disulfide bond" evidence="10">
    <location>
        <begin position="443"/>
        <end position="458"/>
    </location>
</feature>
<feature type="disulfide bond" evidence="10">
    <location>
        <begin position="25"/>
        <end position="37"/>
    </location>
</feature>
<feature type="disulfide bond" evidence="10">
    <location>
        <begin position="868"/>
        <end position="880"/>
    </location>
</feature>
<dbReference type="OrthoDB" id="10047962at2759"/>
<evidence type="ECO:0000256" key="7">
    <source>
        <dbReference type="ARBA" id="ARBA00023136"/>
    </source>
</evidence>
<dbReference type="InterPro" id="IPR036179">
    <property type="entry name" value="Ig-like_dom_sf"/>
</dbReference>
<feature type="disulfide bond" evidence="10">
    <location>
        <begin position="482"/>
        <end position="500"/>
    </location>
</feature>
<feature type="disulfide bond" evidence="10">
    <location>
        <begin position="245"/>
        <end position="260"/>
    </location>
</feature>
<keyword evidence="3" id="KW-0812">Transmembrane</keyword>
<evidence type="ECO:0000256" key="9">
    <source>
        <dbReference type="ARBA" id="ARBA00023180"/>
    </source>
</evidence>
<feature type="disulfide bond" evidence="10">
    <location>
        <begin position="698"/>
        <end position="716"/>
    </location>
</feature>
<dbReference type="GO" id="GO:0005886">
    <property type="term" value="C:plasma membrane"/>
    <property type="evidence" value="ECO:0007669"/>
    <property type="project" value="TreeGrafter"/>
</dbReference>
<feature type="disulfide bond" evidence="10">
    <location>
        <begin position="145"/>
        <end position="163"/>
    </location>
</feature>
<keyword evidence="14" id="KW-1185">Reference proteome</keyword>
<feature type="disulfide bond" evidence="10">
    <location>
        <begin position="832"/>
        <end position="844"/>
    </location>
</feature>
<dbReference type="SMART" id="SM00408">
    <property type="entry name" value="IGc2"/>
    <property type="match status" value="1"/>
</dbReference>
<dbReference type="CDD" id="cd00112">
    <property type="entry name" value="LDLa"/>
    <property type="match status" value="28"/>
</dbReference>
<feature type="disulfide bond" evidence="10">
    <location>
        <begin position="1708"/>
        <end position="1726"/>
    </location>
</feature>
<keyword evidence="8 10" id="KW-1015">Disulfide bond</keyword>
<evidence type="ECO:0000256" key="1">
    <source>
        <dbReference type="ARBA" id="ARBA00004167"/>
    </source>
</evidence>
<dbReference type="Proteomes" id="UP000678499">
    <property type="component" value="Unassembled WGS sequence"/>
</dbReference>
<feature type="disulfide bond" evidence="10">
    <location>
        <begin position="226"/>
        <end position="238"/>
    </location>
</feature>
<evidence type="ECO:0000259" key="12">
    <source>
        <dbReference type="PROSITE" id="PS50835"/>
    </source>
</evidence>
<dbReference type="SUPFAM" id="SSF57424">
    <property type="entry name" value="LDL receptor-like module"/>
    <property type="match status" value="29"/>
</dbReference>
<dbReference type="InterPro" id="IPR002172">
    <property type="entry name" value="LDrepeatLR_classA_rpt"/>
</dbReference>
<dbReference type="PANTHER" id="PTHR24270:SF8">
    <property type="entry name" value="LD11117P-RELATED"/>
    <property type="match status" value="1"/>
</dbReference>
<keyword evidence="7" id="KW-0472">Membrane</keyword>
<dbReference type="PRINTS" id="PR00261">
    <property type="entry name" value="LDLRECEPTOR"/>
</dbReference>
<evidence type="ECO:0000256" key="6">
    <source>
        <dbReference type="ARBA" id="ARBA00022989"/>
    </source>
</evidence>
<dbReference type="SMART" id="SM00192">
    <property type="entry name" value="LDLa"/>
    <property type="match status" value="29"/>
</dbReference>
<dbReference type="InterPro" id="IPR050685">
    <property type="entry name" value="LDLR"/>
</dbReference>
<feature type="disulfide bond" evidence="10">
    <location>
        <begin position="904"/>
        <end position="916"/>
    </location>
</feature>
<feature type="disulfide bond" evidence="10">
    <location>
        <begin position="784"/>
        <end position="799"/>
    </location>
</feature>
<evidence type="ECO:0000256" key="8">
    <source>
        <dbReference type="ARBA" id="ARBA00023157"/>
    </source>
</evidence>
<feature type="disulfide bond" evidence="10">
    <location>
        <begin position="839"/>
        <end position="857"/>
    </location>
</feature>
<dbReference type="EMBL" id="CAJPEX010001164">
    <property type="protein sequence ID" value="CAG0918395.1"/>
    <property type="molecule type" value="Genomic_DNA"/>
</dbReference>
<comment type="subcellular location">
    <subcellularLocation>
        <location evidence="2">Endomembrane system</location>
    </subcellularLocation>
    <subcellularLocation>
        <location evidence="1">Membrane</location>
        <topology evidence="1">Single-pass membrane protein</topology>
    </subcellularLocation>
</comment>
<dbReference type="FunFam" id="4.10.400.10:FF:000065">
    <property type="entry name" value="Transmembrane protease serine 7"/>
    <property type="match status" value="1"/>
</dbReference>
<dbReference type="EMBL" id="OA883201">
    <property type="protein sequence ID" value="CAD7278243.1"/>
    <property type="molecule type" value="Genomic_DNA"/>
</dbReference>
<evidence type="ECO:0000256" key="5">
    <source>
        <dbReference type="ARBA" id="ARBA00022737"/>
    </source>
</evidence>
<feature type="disulfide bond" evidence="10">
    <location>
        <begin position="263"/>
        <end position="275"/>
    </location>
</feature>
<gene>
    <name evidence="13" type="ORF">NMOB1V02_LOCUS5952</name>
</gene>
<feature type="disulfide bond" evidence="10">
    <location>
        <begin position="1098"/>
        <end position="1116"/>
    </location>
</feature>
<evidence type="ECO:0000256" key="4">
    <source>
        <dbReference type="ARBA" id="ARBA00022729"/>
    </source>
</evidence>
<feature type="disulfide bond" evidence="10">
    <location>
        <begin position="1201"/>
        <end position="1213"/>
    </location>
</feature>
<dbReference type="InterPro" id="IPR036055">
    <property type="entry name" value="LDL_receptor-like_sf"/>
</dbReference>
<feature type="disulfide bond" evidence="10">
    <location>
        <begin position="980"/>
        <end position="992"/>
    </location>
</feature>
<reference evidence="13" key="1">
    <citation type="submission" date="2020-11" db="EMBL/GenBank/DDBJ databases">
        <authorList>
            <person name="Tran Van P."/>
        </authorList>
    </citation>
    <scope>NUCLEOTIDE SEQUENCE</scope>
</reference>
<dbReference type="SUPFAM" id="SSF48726">
    <property type="entry name" value="Immunoglobulin"/>
    <property type="match status" value="1"/>
</dbReference>
<feature type="disulfide bond" evidence="10">
    <location>
        <begin position="1184"/>
        <end position="1199"/>
    </location>
</feature>
<feature type="disulfide bond" evidence="10">
    <location>
        <begin position="196"/>
        <end position="214"/>
    </location>
</feature>
<dbReference type="FunFam" id="4.10.400.10:FF:000034">
    <property type="entry name" value="Low-density lipoprotein receptor-related protein 2"/>
    <property type="match status" value="3"/>
</dbReference>
<feature type="disulfide bond" evidence="10">
    <location>
        <begin position="1301"/>
        <end position="1316"/>
    </location>
</feature>
<feature type="disulfide bond" evidence="10">
    <location>
        <begin position="887"/>
        <end position="902"/>
    </location>
</feature>
<feature type="disulfide bond" evidence="10">
    <location>
        <begin position="32"/>
        <end position="50"/>
    </location>
</feature>
<feature type="disulfide bond" evidence="10">
    <location>
        <begin position="691"/>
        <end position="703"/>
    </location>
</feature>
<dbReference type="Pfam" id="PF00057">
    <property type="entry name" value="Ldl_recept_a"/>
    <property type="match status" value="27"/>
</dbReference>
<feature type="disulfide bond" evidence="10">
    <location>
        <begin position="208"/>
        <end position="223"/>
    </location>
</feature>
<dbReference type="InterPro" id="IPR003598">
    <property type="entry name" value="Ig_sub2"/>
</dbReference>
<feature type="disulfide bond" evidence="10">
    <location>
        <begin position="1720"/>
        <end position="1735"/>
    </location>
</feature>
<feature type="disulfide bond" evidence="10">
    <location>
        <begin position="316"/>
        <end position="334"/>
    </location>
</feature>
<feature type="disulfide bond" evidence="10">
    <location>
        <begin position="1146"/>
        <end position="1161"/>
    </location>
</feature>
<feature type="disulfide bond" evidence="10">
    <location>
        <begin position="282"/>
        <end position="297"/>
    </location>
</feature>
<feature type="disulfide bond" evidence="10">
    <location>
        <begin position="328"/>
        <end position="343"/>
    </location>
</feature>
<evidence type="ECO:0000313" key="13">
    <source>
        <dbReference type="EMBL" id="CAD7278243.1"/>
    </source>
</evidence>
<comment type="caution">
    <text evidence="10">Lacks conserved residue(s) required for the propagation of feature annotation.</text>
</comment>
<dbReference type="PROSITE" id="PS50835">
    <property type="entry name" value="IG_LIKE"/>
    <property type="match status" value="1"/>
</dbReference>
<feature type="disulfide bond" evidence="10">
    <location>
        <begin position="614"/>
        <end position="632"/>
    </location>
</feature>
<feature type="disulfide bond" evidence="10">
    <location>
        <begin position="911"/>
        <end position="929"/>
    </location>
</feature>
<feature type="disulfide bond" evidence="10">
    <location>
        <begin position="1091"/>
        <end position="1103"/>
    </location>
</feature>
<feature type="disulfide bond" evidence="10">
    <location>
        <begin position="1110"/>
        <end position="1125"/>
    </location>
</feature>
<feature type="disulfide bond" evidence="10">
    <location>
        <begin position="431"/>
        <end position="449"/>
    </location>
</feature>
<proteinExistence type="predicted"/>
<dbReference type="SMART" id="SM00409">
    <property type="entry name" value="IG"/>
    <property type="match status" value="1"/>
</dbReference>
<feature type="disulfide bond" evidence="10">
    <location>
        <begin position="1134"/>
        <end position="1152"/>
    </location>
</feature>
<feature type="disulfide bond" evidence="10">
    <location>
        <begin position="923"/>
        <end position="938"/>
    </location>
</feature>
<feature type="chain" id="PRO_5036210147" description="Ig-like domain-containing protein" evidence="11">
    <location>
        <begin position="22"/>
        <end position="1878"/>
    </location>
</feature>
<feature type="disulfide bond" evidence="10">
    <location>
        <begin position="875"/>
        <end position="893"/>
    </location>
</feature>
<feature type="disulfide bond" evidence="10">
    <location>
        <begin position="1759"/>
        <end position="1774"/>
    </location>
</feature>
<feature type="disulfide bond" evidence="10">
    <location>
        <begin position="1701"/>
        <end position="1713"/>
    </location>
</feature>
<feature type="disulfide bond" evidence="10">
    <location>
        <begin position="999"/>
        <end position="1014"/>
    </location>
</feature>
<evidence type="ECO:0000256" key="2">
    <source>
        <dbReference type="ARBA" id="ARBA00004308"/>
    </source>
</evidence>
<dbReference type="Gene3D" id="4.10.400.10">
    <property type="entry name" value="Low-density Lipoprotein Receptor"/>
    <property type="match status" value="29"/>
</dbReference>
<feature type="disulfide bond" evidence="10">
    <location>
        <begin position="851"/>
        <end position="866"/>
    </location>
</feature>
<feature type="disulfide bond" evidence="10">
    <location>
        <begin position="1127"/>
        <end position="1139"/>
    </location>
</feature>
<evidence type="ECO:0000256" key="10">
    <source>
        <dbReference type="PROSITE-ProRule" id="PRU00124"/>
    </source>
</evidence>
<dbReference type="Gene3D" id="2.60.40.10">
    <property type="entry name" value="Immunoglobulins"/>
    <property type="match status" value="1"/>
</dbReference>
<dbReference type="PROSITE" id="PS50068">
    <property type="entry name" value="LDLRA_2"/>
    <property type="match status" value="29"/>
</dbReference>
<feature type="disulfide bond" evidence="10">
    <location>
        <begin position="270"/>
        <end position="288"/>
    </location>
</feature>
<feature type="disulfide bond" evidence="10">
    <location>
        <begin position="1208"/>
        <end position="1226"/>
    </location>
</feature>
<feature type="disulfide bond" evidence="10">
    <location>
        <begin position="1220"/>
        <end position="1235"/>
    </location>
</feature>
<feature type="disulfide bond" evidence="10">
    <location>
        <begin position="424"/>
        <end position="436"/>
    </location>
</feature>
<feature type="disulfide bond" evidence="10">
    <location>
        <begin position="233"/>
        <end position="251"/>
    </location>
</feature>
<keyword evidence="6" id="KW-1133">Transmembrane helix</keyword>
<dbReference type="InterPro" id="IPR007110">
    <property type="entry name" value="Ig-like_dom"/>
</dbReference>
<dbReference type="PANTHER" id="PTHR24270">
    <property type="entry name" value="LOW-DENSITY LIPOPROTEIN RECEPTOR-RELATED"/>
    <property type="match status" value="1"/>
</dbReference>